<dbReference type="GO" id="GO:0008173">
    <property type="term" value="F:RNA methyltransferase activity"/>
    <property type="evidence" value="ECO:0007669"/>
    <property type="project" value="InterPro"/>
</dbReference>
<dbReference type="Gene3D" id="3.40.1280.10">
    <property type="match status" value="1"/>
</dbReference>
<dbReference type="PANTHER" id="PTHR43191:SF2">
    <property type="entry name" value="RRNA METHYLTRANSFERASE 3, MITOCHONDRIAL"/>
    <property type="match status" value="1"/>
</dbReference>
<dbReference type="PANTHER" id="PTHR43191">
    <property type="entry name" value="RRNA METHYLTRANSFERASE 3"/>
    <property type="match status" value="1"/>
</dbReference>
<dbReference type="Gene3D" id="3.30.1330.30">
    <property type="match status" value="1"/>
</dbReference>
<dbReference type="CDD" id="cd18104">
    <property type="entry name" value="SpoU-like_RNA-MTase"/>
    <property type="match status" value="1"/>
</dbReference>
<feature type="domain" description="tRNA/rRNA methyltransferase SpoU type" evidence="4">
    <location>
        <begin position="109"/>
        <end position="259"/>
    </location>
</feature>
<evidence type="ECO:0000256" key="2">
    <source>
        <dbReference type="ARBA" id="ARBA00022603"/>
    </source>
</evidence>
<dbReference type="GO" id="GO:0003723">
    <property type="term" value="F:RNA binding"/>
    <property type="evidence" value="ECO:0007669"/>
    <property type="project" value="InterPro"/>
</dbReference>
<dbReference type="GO" id="GO:0032259">
    <property type="term" value="P:methylation"/>
    <property type="evidence" value="ECO:0007669"/>
    <property type="project" value="UniProtKB-KW"/>
</dbReference>
<protein>
    <submittedName>
        <fullName evidence="6">RNA methyltransferase</fullName>
    </submittedName>
</protein>
<organism evidence="6 7">
    <name type="scientific">Tichowtungia aerotolerans</name>
    <dbReference type="NCBI Taxonomy" id="2697043"/>
    <lineage>
        <taxon>Bacteria</taxon>
        <taxon>Pseudomonadati</taxon>
        <taxon>Kiritimatiellota</taxon>
        <taxon>Tichowtungiia</taxon>
        <taxon>Tichowtungiales</taxon>
        <taxon>Tichowtungiaceae</taxon>
        <taxon>Tichowtungia</taxon>
    </lineage>
</organism>
<accession>A0A6P1M888</accession>
<dbReference type="SUPFAM" id="SSF55315">
    <property type="entry name" value="L30e-like"/>
    <property type="match status" value="1"/>
</dbReference>
<dbReference type="InterPro" id="IPR029026">
    <property type="entry name" value="tRNA_m1G_MTases_N"/>
</dbReference>
<keyword evidence="3 6" id="KW-0808">Transferase</keyword>
<keyword evidence="7" id="KW-1185">Reference proteome</keyword>
<name>A0A6P1M888_9BACT</name>
<dbReference type="Pfam" id="PF00588">
    <property type="entry name" value="SpoU_methylase"/>
    <property type="match status" value="1"/>
</dbReference>
<sequence>MEEISSLQNARVKRIVKLQRKPSFRRSEGLTVIEGAREVSRAIENGWQPSELWLCGKSSNDWKLECDFIQVSDAVFEKIAYRDSPDGILAVGPLIGRKLAELDLPENPLILVAEGVEKPGNLGALLRTADGAGADAVIVCDPATDLNNPNVIRNSIGTLFYLPVAEASSEETIAFLNGKGVRMLSAMPDAETVYTDCDLKGPLAIVVGAEDQGLSDVWRQVESAPDKFSNDWKILEVRIPMLGKNDSLNVSVSAAILMYEAVRQRES</sequence>
<dbReference type="InterPro" id="IPR053888">
    <property type="entry name" value="MRM3-like_sub_bind"/>
</dbReference>
<reference evidence="6 7" key="1">
    <citation type="submission" date="2020-01" db="EMBL/GenBank/DDBJ databases">
        <title>Ponticoccus aerotolerans gen. nov., sp. nov., an anaerobic bacterium and proposal of Ponticoccusceae fam. nov., Ponticoccusles ord. nov. and Ponticoccuse classis nov. in the phylum Kiritimatiellaeota.</title>
        <authorList>
            <person name="Zhou L.Y."/>
            <person name="Du Z.J."/>
        </authorList>
    </citation>
    <scope>NUCLEOTIDE SEQUENCE [LARGE SCALE GENOMIC DNA]</scope>
    <source>
        <strain evidence="6 7">S-5007</strain>
    </source>
</reference>
<feature type="domain" description="MRM3-like substrate binding" evidence="5">
    <location>
        <begin position="9"/>
        <end position="90"/>
    </location>
</feature>
<comment type="similarity">
    <text evidence="1">Belongs to the class IV-like SAM-binding methyltransferase superfamily. RNA methyltransferase TrmH family.</text>
</comment>
<dbReference type="Proteomes" id="UP000464954">
    <property type="component" value="Chromosome"/>
</dbReference>
<dbReference type="GO" id="GO:0006396">
    <property type="term" value="P:RNA processing"/>
    <property type="evidence" value="ECO:0007669"/>
    <property type="project" value="InterPro"/>
</dbReference>
<evidence type="ECO:0000313" key="6">
    <source>
        <dbReference type="EMBL" id="QHI70939.1"/>
    </source>
</evidence>
<gene>
    <name evidence="6" type="ORF">GT409_11595</name>
</gene>
<proteinExistence type="inferred from homology"/>
<dbReference type="InterPro" id="IPR029064">
    <property type="entry name" value="Ribosomal_eL30-like_sf"/>
</dbReference>
<evidence type="ECO:0000259" key="4">
    <source>
        <dbReference type="Pfam" id="PF00588"/>
    </source>
</evidence>
<evidence type="ECO:0000259" key="5">
    <source>
        <dbReference type="Pfam" id="PF22435"/>
    </source>
</evidence>
<dbReference type="InterPro" id="IPR051259">
    <property type="entry name" value="rRNA_Methyltransferase"/>
</dbReference>
<evidence type="ECO:0000313" key="7">
    <source>
        <dbReference type="Proteomes" id="UP000464954"/>
    </source>
</evidence>
<dbReference type="SUPFAM" id="SSF75217">
    <property type="entry name" value="alpha/beta knot"/>
    <property type="match status" value="1"/>
</dbReference>
<dbReference type="InterPro" id="IPR001537">
    <property type="entry name" value="SpoU_MeTrfase"/>
</dbReference>
<keyword evidence="2 6" id="KW-0489">Methyltransferase</keyword>
<evidence type="ECO:0000256" key="3">
    <source>
        <dbReference type="ARBA" id="ARBA00022679"/>
    </source>
</evidence>
<evidence type="ECO:0000256" key="1">
    <source>
        <dbReference type="ARBA" id="ARBA00007228"/>
    </source>
</evidence>
<dbReference type="AlphaFoldDB" id="A0A6P1M888"/>
<dbReference type="InterPro" id="IPR029028">
    <property type="entry name" value="Alpha/beta_knot_MTases"/>
</dbReference>
<dbReference type="KEGG" id="taer:GT409_11595"/>
<dbReference type="EMBL" id="CP047593">
    <property type="protein sequence ID" value="QHI70939.1"/>
    <property type="molecule type" value="Genomic_DNA"/>
</dbReference>
<dbReference type="Pfam" id="PF22435">
    <property type="entry name" value="MRM3-like_sub_bind"/>
    <property type="match status" value="1"/>
</dbReference>